<accession>A0A316W4G0</accession>
<keyword evidence="4 7" id="KW-0479">Metal-binding</keyword>
<evidence type="ECO:0000256" key="2">
    <source>
        <dbReference type="ARBA" id="ARBA00001946"/>
    </source>
</evidence>
<feature type="binding site" evidence="7">
    <location>
        <position position="256"/>
    </location>
    <ligand>
        <name>Mg(2+)</name>
        <dbReference type="ChEBI" id="CHEBI:18420"/>
        <label>1</label>
        <note>catalytic</note>
    </ligand>
</feature>
<comment type="catalytic activity">
    <reaction evidence="1 8">
        <text>a myo-inositol phosphate + H2O = myo-inositol + phosphate</text>
        <dbReference type="Rhea" id="RHEA:24056"/>
        <dbReference type="ChEBI" id="CHEBI:15377"/>
        <dbReference type="ChEBI" id="CHEBI:17268"/>
        <dbReference type="ChEBI" id="CHEBI:43474"/>
        <dbReference type="ChEBI" id="CHEBI:84139"/>
        <dbReference type="EC" id="3.1.3.25"/>
    </reaction>
</comment>
<evidence type="ECO:0000313" key="9">
    <source>
        <dbReference type="EMBL" id="PWN44592.1"/>
    </source>
</evidence>
<dbReference type="PROSITE" id="PS00629">
    <property type="entry name" value="IMP_1"/>
    <property type="match status" value="1"/>
</dbReference>
<dbReference type="EMBL" id="KZ819360">
    <property type="protein sequence ID" value="PWN44592.1"/>
    <property type="molecule type" value="Genomic_DNA"/>
</dbReference>
<feature type="binding site" evidence="7">
    <location>
        <position position="83"/>
    </location>
    <ligand>
        <name>Mg(2+)</name>
        <dbReference type="ChEBI" id="CHEBI:18420"/>
        <label>1</label>
        <note>catalytic</note>
    </ligand>
</feature>
<feature type="binding site" evidence="7">
    <location>
        <position position="105"/>
    </location>
    <ligand>
        <name>Mg(2+)</name>
        <dbReference type="ChEBI" id="CHEBI:18420"/>
        <label>1</label>
        <note>catalytic</note>
    </ligand>
</feature>
<keyword evidence="5 8" id="KW-0378">Hydrolase</keyword>
<dbReference type="GO" id="GO:0046872">
    <property type="term" value="F:metal ion binding"/>
    <property type="evidence" value="ECO:0007669"/>
    <property type="project" value="UniProtKB-KW"/>
</dbReference>
<sequence length="339" mass="36592">MAARSNADFDGQEVLAFAIELAKKAGNAILQGSQNRKAKAEADWESLTKKNTADLVTETDQAVEKLVKETIAAKYPTHKFIGEESWAAGEEAKLDDAPTWIVDPIDGTTNFVTGFPFCAISIGVAYKQRPVIGVVYNPFLRRLYSAWKGNGAYLEYLDEKGAQIGQPSKLPLNPIFPLSSLRHAVVAVEWGSDRTKETIEKKTLSFARLCGNPEEGVQGGQFVRGVRSIGSAALSCCAVAEGALDLWQEVGCWAWDVCAGAVIVQEAGGAVVGSKQAFLSGASKFNDVTPEVLQGRKYVVIRAIADSEGEKGIDAQKRIIKDFYGALEDWEAKSVGPSR</sequence>
<dbReference type="PANTHER" id="PTHR20854">
    <property type="entry name" value="INOSITOL MONOPHOSPHATASE"/>
    <property type="match status" value="1"/>
</dbReference>
<dbReference type="RefSeq" id="XP_025371752.1">
    <property type="nucleotide sequence ID" value="XM_025515383.1"/>
</dbReference>
<dbReference type="GO" id="GO:0008934">
    <property type="term" value="F:inositol monophosphate 1-phosphatase activity"/>
    <property type="evidence" value="ECO:0007669"/>
    <property type="project" value="InterPro"/>
</dbReference>
<evidence type="ECO:0000256" key="1">
    <source>
        <dbReference type="ARBA" id="ARBA00001033"/>
    </source>
</evidence>
<evidence type="ECO:0000256" key="8">
    <source>
        <dbReference type="RuleBase" id="RU364068"/>
    </source>
</evidence>
<dbReference type="PROSITE" id="PS00630">
    <property type="entry name" value="IMP_2"/>
    <property type="match status" value="1"/>
</dbReference>
<keyword evidence="10" id="KW-1185">Reference proteome</keyword>
<proteinExistence type="inferred from homology"/>
<dbReference type="OrthoDB" id="10254945at2759"/>
<dbReference type="GO" id="GO:0007165">
    <property type="term" value="P:signal transduction"/>
    <property type="evidence" value="ECO:0007669"/>
    <property type="project" value="TreeGrafter"/>
</dbReference>
<dbReference type="PANTHER" id="PTHR20854:SF4">
    <property type="entry name" value="INOSITOL-1-MONOPHOSPHATASE-RELATED"/>
    <property type="match status" value="1"/>
</dbReference>
<evidence type="ECO:0000256" key="5">
    <source>
        <dbReference type="ARBA" id="ARBA00022801"/>
    </source>
</evidence>
<comment type="similarity">
    <text evidence="3 8">Belongs to the inositol monophosphatase superfamily.</text>
</comment>
<dbReference type="EC" id="3.1.3.25" evidence="8"/>
<protein>
    <recommendedName>
        <fullName evidence="8">Inositol-1-monophosphatase</fullName>
        <ecNumber evidence="8">3.1.3.25</ecNumber>
    </recommendedName>
</protein>
<dbReference type="GO" id="GO:0046854">
    <property type="term" value="P:phosphatidylinositol phosphate biosynthetic process"/>
    <property type="evidence" value="ECO:0007669"/>
    <property type="project" value="InterPro"/>
</dbReference>
<dbReference type="SUPFAM" id="SSF56655">
    <property type="entry name" value="Carbohydrate phosphatase"/>
    <property type="match status" value="1"/>
</dbReference>
<dbReference type="Gene3D" id="3.30.540.10">
    <property type="entry name" value="Fructose-1,6-Bisphosphatase, subunit A, domain 1"/>
    <property type="match status" value="1"/>
</dbReference>
<dbReference type="InterPro" id="IPR000760">
    <property type="entry name" value="Inositol_monophosphatase-like"/>
</dbReference>
<dbReference type="STRING" id="1522189.A0A316W4G0"/>
<organism evidence="9 10">
    <name type="scientific">Ceraceosorus guamensis</name>
    <dbReference type="NCBI Taxonomy" id="1522189"/>
    <lineage>
        <taxon>Eukaryota</taxon>
        <taxon>Fungi</taxon>
        <taxon>Dikarya</taxon>
        <taxon>Basidiomycota</taxon>
        <taxon>Ustilaginomycotina</taxon>
        <taxon>Exobasidiomycetes</taxon>
        <taxon>Ceraceosorales</taxon>
        <taxon>Ceraceosoraceae</taxon>
        <taxon>Ceraceosorus</taxon>
    </lineage>
</organism>
<keyword evidence="6 7" id="KW-0460">Magnesium</keyword>
<dbReference type="InParanoid" id="A0A316W4G0"/>
<evidence type="ECO:0000256" key="6">
    <source>
        <dbReference type="ARBA" id="ARBA00022842"/>
    </source>
</evidence>
<dbReference type="InterPro" id="IPR033942">
    <property type="entry name" value="IMPase"/>
</dbReference>
<dbReference type="Gene3D" id="3.40.190.80">
    <property type="match status" value="1"/>
</dbReference>
<feature type="binding site" evidence="7">
    <location>
        <position position="103"/>
    </location>
    <ligand>
        <name>Mg(2+)</name>
        <dbReference type="ChEBI" id="CHEBI:18420"/>
        <label>1</label>
        <note>catalytic</note>
    </ligand>
</feature>
<dbReference type="UniPathway" id="UPA00823">
    <property type="reaction ID" value="UER00788"/>
</dbReference>
<dbReference type="Pfam" id="PF00459">
    <property type="entry name" value="Inositol_P"/>
    <property type="match status" value="1"/>
</dbReference>
<dbReference type="CDD" id="cd01639">
    <property type="entry name" value="IMPase"/>
    <property type="match status" value="1"/>
</dbReference>
<dbReference type="AlphaFoldDB" id="A0A316W4G0"/>
<dbReference type="Proteomes" id="UP000245783">
    <property type="component" value="Unassembled WGS sequence"/>
</dbReference>
<dbReference type="GO" id="GO:0006021">
    <property type="term" value="P:inositol biosynthetic process"/>
    <property type="evidence" value="ECO:0007669"/>
    <property type="project" value="UniProtKB-UniPathway"/>
</dbReference>
<evidence type="ECO:0000256" key="7">
    <source>
        <dbReference type="PIRSR" id="PIRSR600760-2"/>
    </source>
</evidence>
<dbReference type="FunFam" id="3.30.540.10:FF:000013">
    <property type="entry name" value="Inositol-1-monophosphatase"/>
    <property type="match status" value="1"/>
</dbReference>
<comment type="cofactor">
    <cofactor evidence="2 7 8">
        <name>Mg(2+)</name>
        <dbReference type="ChEBI" id="CHEBI:18420"/>
    </cofactor>
</comment>
<feature type="binding site" evidence="7">
    <location>
        <position position="106"/>
    </location>
    <ligand>
        <name>Mg(2+)</name>
        <dbReference type="ChEBI" id="CHEBI:18420"/>
        <label>1</label>
        <note>catalytic</note>
    </ligand>
</feature>
<name>A0A316W4G0_9BASI</name>
<reference evidence="9 10" key="1">
    <citation type="journal article" date="2018" name="Mol. Biol. Evol.">
        <title>Broad Genomic Sampling Reveals a Smut Pathogenic Ancestry of the Fungal Clade Ustilaginomycotina.</title>
        <authorList>
            <person name="Kijpornyongpan T."/>
            <person name="Mondo S.J."/>
            <person name="Barry K."/>
            <person name="Sandor L."/>
            <person name="Lee J."/>
            <person name="Lipzen A."/>
            <person name="Pangilinan J."/>
            <person name="LaButti K."/>
            <person name="Hainaut M."/>
            <person name="Henrissat B."/>
            <person name="Grigoriev I.V."/>
            <person name="Spatafora J.W."/>
            <person name="Aime M.C."/>
        </authorList>
    </citation>
    <scope>NUCLEOTIDE SEQUENCE [LARGE SCALE GENOMIC DNA]</scope>
    <source>
        <strain evidence="9 10">MCA 4658</strain>
    </source>
</reference>
<dbReference type="GeneID" id="37037253"/>
<dbReference type="InterPro" id="IPR020550">
    <property type="entry name" value="Inositol_monophosphatase_CS"/>
</dbReference>
<gene>
    <name evidence="9" type="ORF">IE81DRAFT_333711</name>
</gene>
<evidence type="ECO:0000256" key="3">
    <source>
        <dbReference type="ARBA" id="ARBA00009759"/>
    </source>
</evidence>
<comment type="pathway">
    <text evidence="8">Polyol metabolism; myo-inositol biosynthesis; myo-inositol from D-glucose 6-phosphate: step 2/2.</text>
</comment>
<dbReference type="InterPro" id="IPR020583">
    <property type="entry name" value="Inositol_monoP_metal-BS"/>
</dbReference>
<evidence type="ECO:0000313" key="10">
    <source>
        <dbReference type="Proteomes" id="UP000245783"/>
    </source>
</evidence>
<evidence type="ECO:0000256" key="4">
    <source>
        <dbReference type="ARBA" id="ARBA00022723"/>
    </source>
</evidence>
<dbReference type="PRINTS" id="PR00377">
    <property type="entry name" value="IMPHPHTASES"/>
</dbReference>